<accession>A0AAV1GH05</accession>
<dbReference type="GO" id="GO:0004930">
    <property type="term" value="F:G protein-coupled receptor activity"/>
    <property type="evidence" value="ECO:0007669"/>
    <property type="project" value="InterPro"/>
</dbReference>
<dbReference type="GO" id="GO:0007189">
    <property type="term" value="P:adenylate cyclase-activating G protein-coupled receptor signaling pathway"/>
    <property type="evidence" value="ECO:0007669"/>
    <property type="project" value="TreeGrafter"/>
</dbReference>
<organism evidence="15 16">
    <name type="scientific">Xyrichtys novacula</name>
    <name type="common">Pearly razorfish</name>
    <name type="synonym">Hemipteronotus novacula</name>
    <dbReference type="NCBI Taxonomy" id="13765"/>
    <lineage>
        <taxon>Eukaryota</taxon>
        <taxon>Metazoa</taxon>
        <taxon>Chordata</taxon>
        <taxon>Craniata</taxon>
        <taxon>Vertebrata</taxon>
        <taxon>Euteleostomi</taxon>
        <taxon>Actinopterygii</taxon>
        <taxon>Neopterygii</taxon>
        <taxon>Teleostei</taxon>
        <taxon>Neoteleostei</taxon>
        <taxon>Acanthomorphata</taxon>
        <taxon>Eupercaria</taxon>
        <taxon>Labriformes</taxon>
        <taxon>Labridae</taxon>
        <taxon>Xyrichtys</taxon>
    </lineage>
</organism>
<evidence type="ECO:0000256" key="4">
    <source>
        <dbReference type="ARBA" id="ARBA00022989"/>
    </source>
</evidence>
<feature type="transmembrane region" description="Helical" evidence="9">
    <location>
        <begin position="892"/>
        <end position="915"/>
    </location>
</feature>
<keyword evidence="10" id="KW-0732">Signal</keyword>
<dbReference type="InterPro" id="IPR013151">
    <property type="entry name" value="Immunoglobulin_dom"/>
</dbReference>
<evidence type="ECO:0000256" key="9">
    <source>
        <dbReference type="SAM" id="Phobius"/>
    </source>
</evidence>
<keyword evidence="6" id="KW-1015">Disulfide bond</keyword>
<dbReference type="Pfam" id="PF00047">
    <property type="entry name" value="ig"/>
    <property type="match status" value="1"/>
</dbReference>
<dbReference type="EMBL" id="OY660878">
    <property type="protein sequence ID" value="CAJ1073312.1"/>
    <property type="molecule type" value="Genomic_DNA"/>
</dbReference>
<keyword evidence="5 9" id="KW-0472">Membrane</keyword>
<evidence type="ECO:0000256" key="2">
    <source>
        <dbReference type="ARBA" id="ARBA00007343"/>
    </source>
</evidence>
<feature type="domain" description="Ig-like" evidence="14">
    <location>
        <begin position="231"/>
        <end position="301"/>
    </location>
</feature>
<evidence type="ECO:0000256" key="6">
    <source>
        <dbReference type="ARBA" id="ARBA00023157"/>
    </source>
</evidence>
<evidence type="ECO:0000313" key="15">
    <source>
        <dbReference type="EMBL" id="CAJ1073312.1"/>
    </source>
</evidence>
<evidence type="ECO:0000256" key="8">
    <source>
        <dbReference type="ARBA" id="ARBA00023319"/>
    </source>
</evidence>
<dbReference type="InterPro" id="IPR000203">
    <property type="entry name" value="GPS"/>
</dbReference>
<dbReference type="PANTHER" id="PTHR45813">
    <property type="entry name" value="IG-LIKE DOMAIN-CONTAINING PROTEIN"/>
    <property type="match status" value="1"/>
</dbReference>
<dbReference type="Pfam" id="PF00002">
    <property type="entry name" value="7tm_2"/>
    <property type="match status" value="1"/>
</dbReference>
<dbReference type="InterPro" id="IPR013783">
    <property type="entry name" value="Ig-like_fold"/>
</dbReference>
<feature type="domain" description="G-protein coupled receptors family 2 profile 2" evidence="13">
    <location>
        <begin position="730"/>
        <end position="993"/>
    </location>
</feature>
<dbReference type="SMART" id="SM00303">
    <property type="entry name" value="GPS"/>
    <property type="match status" value="1"/>
</dbReference>
<keyword evidence="8" id="KW-0393">Immunoglobulin domain</keyword>
<dbReference type="AlphaFoldDB" id="A0AAV1GH05"/>
<comment type="similarity">
    <text evidence="2">Belongs to the G-protein coupled receptor 2 family. Adhesion G-protein coupled receptor (ADGR) subfamily.</text>
</comment>
<dbReference type="InterPro" id="IPR017981">
    <property type="entry name" value="GPCR_2-like_7TM"/>
</dbReference>
<evidence type="ECO:0000256" key="5">
    <source>
        <dbReference type="ARBA" id="ARBA00023136"/>
    </source>
</evidence>
<feature type="transmembrane region" description="Helical" evidence="9">
    <location>
        <begin position="843"/>
        <end position="862"/>
    </location>
</feature>
<comment type="subcellular location">
    <subcellularLocation>
        <location evidence="1">Membrane</location>
        <topology evidence="1">Multi-pass membrane protein</topology>
    </subcellularLocation>
</comment>
<dbReference type="GO" id="GO:0016020">
    <property type="term" value="C:membrane"/>
    <property type="evidence" value="ECO:0007669"/>
    <property type="project" value="UniProtKB-SubCell"/>
</dbReference>
<dbReference type="InterPro" id="IPR007110">
    <property type="entry name" value="Ig-like_dom"/>
</dbReference>
<dbReference type="PROSITE" id="PS50024">
    <property type="entry name" value="SEA"/>
    <property type="match status" value="1"/>
</dbReference>
<feature type="signal peptide" evidence="10">
    <location>
        <begin position="1"/>
        <end position="19"/>
    </location>
</feature>
<sequence length="1023" mass="114952">MWTFILFYFLGCFISQTSAEDYSTQMYYVKLKIELGIIPNLTKILGPFVSNTTLDVDDLQKTTTCQNLPDSSISCTCESDHRWTDEVCKSNPDCCDKEKCTFLQQSDRMCVSQKTVSVNGSITLTGPEFAGCVNEKTSQEFQDCNHSLLTKMKGVYSTINGFSSLTISKYRVGSIIADFEVTYASEFEPQELIDKSVKLSKTLSSSFILETTGVAKLSLPSYPVRYHSKHTLTCKVDQDLNASVSWQMKRQTQIFKITTGTESRVSIAPLETNIELKNISELWAGEYTCVFFQRSDSGIISHKASGVLDVCPKPKIYISTYPSFPHCLSSSGFLEVTAQCDIGSSIESYSVTWNNEHGQEMTPVSTEEEGVFMTQRIINCNSTTPQPQVTCTFENRCNETTHASIDINIIQGNDPFCEAEGDWEKAKAGFTARIRCKHQTGIRRRKCIIKHKKAVWEPEVSECVDQEIRDVLEKAIIVDIGLGAVHENTANVFSIFENVTNQTERIDSFPNLNTSVYVLSTMSQKIAPHQNEVVDDFLGSSSNLLERSLLNTWIEKKDEGNTSLAERYLDSVEQLIHMANITQRYKKKNVEVEAQNCPTKSGCTNKVFNVTVHLSGENPGYVKTAGFKELESYLPNNFEEKFEPNSIVVSTTTERNISGSVGVKITFPLRKQRPRNVEMICVAWDDKTQGWSEHKCEWKPEKGSDGVCECQHLSSFAILMGKYPLEVPWLTEATYAGLSISIISLIVTLVVELIVWNAVTKTNTSYFRHTAHVNICLCLLVADCCFLASSKSVVSPVWCMTFVLLKHFFYLSMFFWMLWLSCTLLHQTVFIFHNLSKKNYLRFSILTGYVCPLLIVITTILANKAGAEGLYYSKETCWLVYIAPLKGSIHTFVIPVGIIAFFNMFAMILVIVKLLDHPKNVSSACEKERKAAVTVLRTVILLTPIFGVTWILGLAVMLLDLKYGTVAYVANYAFILLNAFQGFFILLTTCFGDTMTREELLKRLKIKTPASTTNSCTDSTSMK</sequence>
<proteinExistence type="inferred from homology"/>
<keyword evidence="16" id="KW-1185">Reference proteome</keyword>
<dbReference type="PRINTS" id="PR00249">
    <property type="entry name" value="GPCRSECRETIN"/>
</dbReference>
<dbReference type="FunFam" id="1.20.1070.10:FF:000058">
    <property type="entry name" value="Adhesion G protein-coupled receptor F5"/>
    <property type="match status" value="1"/>
</dbReference>
<evidence type="ECO:0000256" key="1">
    <source>
        <dbReference type="ARBA" id="ARBA00004141"/>
    </source>
</evidence>
<evidence type="ECO:0000259" key="11">
    <source>
        <dbReference type="PROSITE" id="PS50024"/>
    </source>
</evidence>
<dbReference type="SUPFAM" id="SSF48726">
    <property type="entry name" value="Immunoglobulin"/>
    <property type="match status" value="1"/>
</dbReference>
<dbReference type="PROSITE" id="PS50221">
    <property type="entry name" value="GAIN_B"/>
    <property type="match status" value="1"/>
</dbReference>
<dbReference type="Pfam" id="PF01825">
    <property type="entry name" value="GPS"/>
    <property type="match status" value="1"/>
</dbReference>
<feature type="chain" id="PRO_5043684798" evidence="10">
    <location>
        <begin position="20"/>
        <end position="1023"/>
    </location>
</feature>
<evidence type="ECO:0000256" key="7">
    <source>
        <dbReference type="ARBA" id="ARBA00023180"/>
    </source>
</evidence>
<dbReference type="InterPro" id="IPR036179">
    <property type="entry name" value="Ig-like_dom_sf"/>
</dbReference>
<gene>
    <name evidence="15" type="ORF">XNOV1_A023252</name>
</gene>
<feature type="domain" description="SEA" evidence="11">
    <location>
        <begin position="114"/>
        <end position="229"/>
    </location>
</feature>
<dbReference type="Gene3D" id="1.20.1070.10">
    <property type="entry name" value="Rhodopsin 7-helix transmembrane proteins"/>
    <property type="match status" value="1"/>
</dbReference>
<keyword evidence="15" id="KW-0675">Receptor</keyword>
<feature type="transmembrane region" description="Helical" evidence="9">
    <location>
        <begin position="735"/>
        <end position="759"/>
    </location>
</feature>
<feature type="transmembrane region" description="Helical" evidence="9">
    <location>
        <begin position="809"/>
        <end position="831"/>
    </location>
</feature>
<dbReference type="InterPro" id="IPR000832">
    <property type="entry name" value="GPCR_2_secretin-like"/>
</dbReference>
<keyword evidence="7" id="KW-0325">Glycoprotein</keyword>
<dbReference type="InterPro" id="IPR046338">
    <property type="entry name" value="GAIN_dom_sf"/>
</dbReference>
<dbReference type="Gene3D" id="2.60.220.50">
    <property type="match status" value="1"/>
</dbReference>
<evidence type="ECO:0000259" key="12">
    <source>
        <dbReference type="PROSITE" id="PS50221"/>
    </source>
</evidence>
<dbReference type="InterPro" id="IPR051587">
    <property type="entry name" value="Adhesion_GPCR"/>
</dbReference>
<evidence type="ECO:0000259" key="13">
    <source>
        <dbReference type="PROSITE" id="PS50261"/>
    </source>
</evidence>
<dbReference type="GO" id="GO:0007166">
    <property type="term" value="P:cell surface receptor signaling pathway"/>
    <property type="evidence" value="ECO:0007669"/>
    <property type="project" value="InterPro"/>
</dbReference>
<protein>
    <submittedName>
        <fullName evidence="15">Adhesion G-protein coupled receptor F3 isoform X1</fullName>
    </submittedName>
</protein>
<evidence type="ECO:0000256" key="3">
    <source>
        <dbReference type="ARBA" id="ARBA00022692"/>
    </source>
</evidence>
<dbReference type="InterPro" id="IPR057244">
    <property type="entry name" value="GAIN_B"/>
</dbReference>
<dbReference type="Gene3D" id="2.60.40.10">
    <property type="entry name" value="Immunoglobulins"/>
    <property type="match status" value="1"/>
</dbReference>
<feature type="transmembrane region" description="Helical" evidence="9">
    <location>
        <begin position="935"/>
        <end position="959"/>
    </location>
</feature>
<evidence type="ECO:0000313" key="16">
    <source>
        <dbReference type="Proteomes" id="UP001178508"/>
    </source>
</evidence>
<reference evidence="15" key="1">
    <citation type="submission" date="2023-08" db="EMBL/GenBank/DDBJ databases">
        <authorList>
            <person name="Alioto T."/>
            <person name="Alioto T."/>
            <person name="Gomez Garrido J."/>
        </authorList>
    </citation>
    <scope>NUCLEOTIDE SEQUENCE</scope>
</reference>
<evidence type="ECO:0000259" key="14">
    <source>
        <dbReference type="PROSITE" id="PS50835"/>
    </source>
</evidence>
<keyword evidence="4 9" id="KW-1133">Transmembrane helix</keyword>
<name>A0AAV1GH05_XYRNO</name>
<dbReference type="Proteomes" id="UP001178508">
    <property type="component" value="Chromosome 15"/>
</dbReference>
<dbReference type="PANTHER" id="PTHR45813:SF2">
    <property type="entry name" value="ADHESION G-PROTEIN COUPLED RECEPTOR F3"/>
    <property type="match status" value="1"/>
</dbReference>
<keyword evidence="3 9" id="KW-0812">Transmembrane</keyword>
<dbReference type="InterPro" id="IPR000082">
    <property type="entry name" value="SEA_dom"/>
</dbReference>
<evidence type="ECO:0000256" key="10">
    <source>
        <dbReference type="SAM" id="SignalP"/>
    </source>
</evidence>
<feature type="transmembrane region" description="Helical" evidence="9">
    <location>
        <begin position="965"/>
        <end position="987"/>
    </location>
</feature>
<dbReference type="PROSITE" id="PS50261">
    <property type="entry name" value="G_PROTEIN_RECEP_F2_4"/>
    <property type="match status" value="1"/>
</dbReference>
<feature type="domain" description="GAIN-B" evidence="12">
    <location>
        <begin position="577"/>
        <end position="726"/>
    </location>
</feature>
<feature type="transmembrane region" description="Helical" evidence="9">
    <location>
        <begin position="771"/>
        <end position="789"/>
    </location>
</feature>
<dbReference type="PROSITE" id="PS50835">
    <property type="entry name" value="IG_LIKE"/>
    <property type="match status" value="1"/>
</dbReference>